<evidence type="ECO:0000313" key="2">
    <source>
        <dbReference type="EMBL" id="OAI13118.1"/>
    </source>
</evidence>
<feature type="transmembrane region" description="Helical" evidence="1">
    <location>
        <begin position="29"/>
        <end position="47"/>
    </location>
</feature>
<evidence type="ECO:0000313" key="3">
    <source>
        <dbReference type="Proteomes" id="UP000078476"/>
    </source>
</evidence>
<keyword evidence="3" id="KW-1185">Reference proteome</keyword>
<keyword evidence="1" id="KW-0472">Membrane</keyword>
<reference evidence="2 3" key="1">
    <citation type="submission" date="2016-03" db="EMBL/GenBank/DDBJ databases">
        <authorList>
            <person name="Ploux O."/>
        </authorList>
    </citation>
    <scope>NUCLEOTIDE SEQUENCE [LARGE SCALE GENOMIC DNA]</scope>
    <source>
        <strain evidence="2 3">R-45370</strain>
    </source>
</reference>
<protein>
    <submittedName>
        <fullName evidence="2">Uncharacterized protein</fullName>
    </submittedName>
</protein>
<feature type="transmembrane region" description="Helical" evidence="1">
    <location>
        <begin position="83"/>
        <end position="101"/>
    </location>
</feature>
<name>A0A177N519_9GAMM</name>
<comment type="caution">
    <text evidence="2">The sequence shown here is derived from an EMBL/GenBank/DDBJ whole genome shotgun (WGS) entry which is preliminary data.</text>
</comment>
<sequence>MPIFIICCVLLTTLVQTQSLYLPLLNIEWVWMAGVGLAGAFLLAGCLKKLSSSIWHDGFSCGLLWAWYGYWEPLFSKGSPMFHVFPIYYALLCSWMLWAFIHKSTQFDQASRDALIYLQHYLSRFDTCLVASLVLISLALPEHYLLYPIAMTLFVIRSTLQRCLEIVSQPA</sequence>
<gene>
    <name evidence="2" type="ORF">A1359_12850</name>
</gene>
<dbReference type="RefSeq" id="WP_066984637.1">
    <property type="nucleotide sequence ID" value="NZ_LUUI01000123.1"/>
</dbReference>
<proteinExistence type="predicted"/>
<accession>A0A177N519</accession>
<organism evidence="2 3">
    <name type="scientific">Methylomonas lenta</name>
    <dbReference type="NCBI Taxonomy" id="980561"/>
    <lineage>
        <taxon>Bacteria</taxon>
        <taxon>Pseudomonadati</taxon>
        <taxon>Pseudomonadota</taxon>
        <taxon>Gammaproteobacteria</taxon>
        <taxon>Methylococcales</taxon>
        <taxon>Methylococcaceae</taxon>
        <taxon>Methylomonas</taxon>
    </lineage>
</organism>
<evidence type="ECO:0000256" key="1">
    <source>
        <dbReference type="SAM" id="Phobius"/>
    </source>
</evidence>
<dbReference type="Proteomes" id="UP000078476">
    <property type="component" value="Unassembled WGS sequence"/>
</dbReference>
<dbReference type="STRING" id="980561.A1359_12850"/>
<keyword evidence="1" id="KW-0812">Transmembrane</keyword>
<dbReference type="OrthoDB" id="5568184at2"/>
<dbReference type="EMBL" id="LUUI01000123">
    <property type="protein sequence ID" value="OAI13118.1"/>
    <property type="molecule type" value="Genomic_DNA"/>
</dbReference>
<dbReference type="AlphaFoldDB" id="A0A177N519"/>
<keyword evidence="1" id="KW-1133">Transmembrane helix</keyword>